<dbReference type="Gene3D" id="1.10.10.10">
    <property type="entry name" value="Winged helix-like DNA-binding domain superfamily/Winged helix DNA-binding domain"/>
    <property type="match status" value="1"/>
</dbReference>
<feature type="domain" description="Helix-turn-helix type 11" evidence="4">
    <location>
        <begin position="18"/>
        <end position="67"/>
    </location>
</feature>
<evidence type="ECO:0000313" key="5">
    <source>
        <dbReference type="EMBL" id="OEG16765.1"/>
    </source>
</evidence>
<evidence type="ECO:0000313" key="6">
    <source>
        <dbReference type="Proteomes" id="UP000095094"/>
    </source>
</evidence>
<dbReference type="PANTHER" id="PTHR30185:SF18">
    <property type="entry name" value="TRANSCRIPTIONAL REGULATOR MTLR"/>
    <property type="match status" value="1"/>
</dbReference>
<evidence type="ECO:0000259" key="4">
    <source>
        <dbReference type="Pfam" id="PF08279"/>
    </source>
</evidence>
<dbReference type="RefSeq" id="WP_069663162.1">
    <property type="nucleotide sequence ID" value="NZ_JBHUJJ010000001.1"/>
</dbReference>
<accession>A0A1E5GVV1</accession>
<keyword evidence="2" id="KW-0804">Transcription</keyword>
<dbReference type="InterPro" id="IPR036388">
    <property type="entry name" value="WH-like_DNA-bd_sf"/>
</dbReference>
<dbReference type="Pfam" id="PF08279">
    <property type="entry name" value="HTH_11"/>
    <property type="match status" value="1"/>
</dbReference>
<keyword evidence="6" id="KW-1185">Reference proteome</keyword>
<dbReference type="Pfam" id="PF05043">
    <property type="entry name" value="Mga"/>
    <property type="match status" value="1"/>
</dbReference>
<evidence type="ECO:0000256" key="2">
    <source>
        <dbReference type="ARBA" id="ARBA00023163"/>
    </source>
</evidence>
<reference evidence="6" key="1">
    <citation type="submission" date="2016-09" db="EMBL/GenBank/DDBJ databases">
        <authorList>
            <person name="Gulvik C.A."/>
        </authorList>
    </citation>
    <scope>NUCLEOTIDE SEQUENCE [LARGE SCALE GENOMIC DNA]</scope>
    <source>
        <strain evidence="6">LMG 8895</strain>
    </source>
</reference>
<protein>
    <recommendedName>
        <fullName evidence="7">Mga helix-turn-helix domain-containing protein</fullName>
    </recommendedName>
</protein>
<dbReference type="EMBL" id="MIJY01000012">
    <property type="protein sequence ID" value="OEG16765.1"/>
    <property type="molecule type" value="Genomic_DNA"/>
</dbReference>
<dbReference type="OrthoDB" id="2172609at2"/>
<dbReference type="SUPFAM" id="SSF46785">
    <property type="entry name" value="Winged helix' DNA-binding domain"/>
    <property type="match status" value="1"/>
</dbReference>
<dbReference type="InterPro" id="IPR013196">
    <property type="entry name" value="HTH_11"/>
</dbReference>
<comment type="caution">
    <text evidence="5">The sequence shown here is derived from an EMBL/GenBank/DDBJ whole genome shotgun (WGS) entry which is preliminary data.</text>
</comment>
<dbReference type="AlphaFoldDB" id="A0A1E5GVV1"/>
<evidence type="ECO:0000256" key="1">
    <source>
        <dbReference type="ARBA" id="ARBA00023015"/>
    </source>
</evidence>
<dbReference type="Proteomes" id="UP000095094">
    <property type="component" value="Unassembled WGS sequence"/>
</dbReference>
<proteinExistence type="predicted"/>
<organism evidence="5 6">
    <name type="scientific">Enterococcus termitis</name>
    <dbReference type="NCBI Taxonomy" id="332950"/>
    <lineage>
        <taxon>Bacteria</taxon>
        <taxon>Bacillati</taxon>
        <taxon>Bacillota</taxon>
        <taxon>Bacilli</taxon>
        <taxon>Lactobacillales</taxon>
        <taxon>Enterococcaceae</taxon>
        <taxon>Enterococcus</taxon>
    </lineage>
</organism>
<gene>
    <name evidence="5" type="ORF">BCR25_03995</name>
</gene>
<dbReference type="InterPro" id="IPR036390">
    <property type="entry name" value="WH_DNA-bd_sf"/>
</dbReference>
<keyword evidence="1" id="KW-0805">Transcription regulation</keyword>
<evidence type="ECO:0008006" key="7">
    <source>
        <dbReference type="Google" id="ProtNLM"/>
    </source>
</evidence>
<dbReference type="InterPro" id="IPR007737">
    <property type="entry name" value="Mga_HTH"/>
</dbReference>
<name>A0A1E5GVV1_9ENTE</name>
<feature type="domain" description="Mga helix-turn-helix" evidence="3">
    <location>
        <begin position="85"/>
        <end position="162"/>
    </location>
</feature>
<evidence type="ECO:0000259" key="3">
    <source>
        <dbReference type="Pfam" id="PF05043"/>
    </source>
</evidence>
<sequence>MESLTDQIVTNMLSKRCLKILNLLEKKQIVQVKEIAEELKMSKRTILSDLNEIRSHFEDSVEISGSNRGIELIINDYSIYHFKKQVYIRQEPLIQIIEGIYSGECLNYVEWAEKISLSESTILRLLKKLKKIVKPYRINLSFSPVQFIGKELDARKFFWDLYCESSFIEIYEVPNGHQKQLIELFLLDGRFISVKRIKNILNLSLGRAGIGKIEFDYPVSELAILDHLFVPLFLELRKISCLSHYSNSVLFKEATFIFLMLYSHWNQSNSTKIPLIDISSTCGKFCRSIVSFLSQKRMAPIDNELETTVMDFLSRQYTKICLGETYLKNTEENNKFAQSLNPILYNELCDFLNNKNDLPSYFQNAFIPDFSASLLLYLFVNNVIFNSEDLLILLSNDSVIDESARIVFENFFNSQATILYEEDIQGCDLRQQAYNKIITNIVPFNYDFCENTKIIHFSKLTNVGELIQFATALQS</sequence>
<dbReference type="PANTHER" id="PTHR30185">
    <property type="entry name" value="CRYPTIC BETA-GLUCOSIDE BGL OPERON ANTITERMINATOR"/>
    <property type="match status" value="1"/>
</dbReference>
<dbReference type="InterPro" id="IPR050661">
    <property type="entry name" value="BglG_antiterminators"/>
</dbReference>